<accession>A0A076MTB7</accession>
<gene>
    <name evidence="2" type="ORF">AMETH_0940</name>
</gene>
<evidence type="ECO:0000313" key="2">
    <source>
        <dbReference type="EMBL" id="AIJ21032.1"/>
    </source>
</evidence>
<sequence>MRTWKALITLGALALVLAGCSNEAGPTPKGGAGQAETPYALSVKLNALTADTCFRDPAGQTPRGCGKYVTELGSTPGLVREQAGTKHPDLVAAANGLEKAIGDYRGGHCDAVADPGGACTTALTAISDSLRSVKQLVDTQLVTG</sequence>
<dbReference type="Proteomes" id="UP000062973">
    <property type="component" value="Chromosome"/>
</dbReference>
<keyword evidence="3" id="KW-1185">Reference proteome</keyword>
<protein>
    <recommendedName>
        <fullName evidence="4">Secreted protein</fullName>
    </recommendedName>
</protein>
<dbReference type="EMBL" id="CP009110">
    <property type="protein sequence ID" value="AIJ21032.1"/>
    <property type="molecule type" value="Genomic_DNA"/>
</dbReference>
<dbReference type="PATRIC" id="fig|1068978.7.peg.983"/>
<name>A0A076MTB7_AMYME</name>
<dbReference type="KEGG" id="amq:AMETH_0940"/>
<feature type="chain" id="PRO_5038740337" description="Secreted protein" evidence="1">
    <location>
        <begin position="25"/>
        <end position="144"/>
    </location>
</feature>
<evidence type="ECO:0000256" key="1">
    <source>
        <dbReference type="SAM" id="SignalP"/>
    </source>
</evidence>
<dbReference type="STRING" id="1068978.AMETH_0940"/>
<keyword evidence="1" id="KW-0732">Signal</keyword>
<dbReference type="PROSITE" id="PS51257">
    <property type="entry name" value="PROKAR_LIPOPROTEIN"/>
    <property type="match status" value="1"/>
</dbReference>
<evidence type="ECO:0008006" key="4">
    <source>
        <dbReference type="Google" id="ProtNLM"/>
    </source>
</evidence>
<dbReference type="eggNOG" id="ENOG5033Z9A">
    <property type="taxonomic scope" value="Bacteria"/>
</dbReference>
<reference evidence="2 3" key="1">
    <citation type="submission" date="2014-07" db="EMBL/GenBank/DDBJ databases">
        <title>Whole Genome Sequence of the Amycolatopsis methanolica 239.</title>
        <authorList>
            <person name="Tang B."/>
        </authorList>
    </citation>
    <scope>NUCLEOTIDE SEQUENCE [LARGE SCALE GENOMIC DNA]</scope>
    <source>
        <strain evidence="2 3">239</strain>
    </source>
</reference>
<proteinExistence type="predicted"/>
<organism evidence="2 3">
    <name type="scientific">Amycolatopsis methanolica 239</name>
    <dbReference type="NCBI Taxonomy" id="1068978"/>
    <lineage>
        <taxon>Bacteria</taxon>
        <taxon>Bacillati</taxon>
        <taxon>Actinomycetota</taxon>
        <taxon>Actinomycetes</taxon>
        <taxon>Pseudonocardiales</taxon>
        <taxon>Pseudonocardiaceae</taxon>
        <taxon>Amycolatopsis</taxon>
        <taxon>Amycolatopsis methanolica group</taxon>
    </lineage>
</organism>
<dbReference type="AlphaFoldDB" id="A0A076MTB7"/>
<dbReference type="HOGENOM" id="CLU_116305_0_0_11"/>
<dbReference type="OrthoDB" id="3636671at2"/>
<evidence type="ECO:0000313" key="3">
    <source>
        <dbReference type="Proteomes" id="UP000062973"/>
    </source>
</evidence>
<feature type="signal peptide" evidence="1">
    <location>
        <begin position="1"/>
        <end position="24"/>
    </location>
</feature>
<dbReference type="RefSeq" id="WP_020486764.1">
    <property type="nucleotide sequence ID" value="NZ_AQUL01000001.1"/>
</dbReference>